<feature type="compositionally biased region" description="Low complexity" evidence="1">
    <location>
        <begin position="150"/>
        <end position="162"/>
    </location>
</feature>
<sequence>MRSSVVKFVLAAASLGAVVDASVDSLHTRLYRRQGGAFDPDETTAYGADCVEAFGPGYVECVPESIGVTRLCIIPRGCPAASFCLVQDLCCPDGLDPQTCATQNNVDLPPNFVPGGNSPPVSSEPADQSSASIPAAPTAEETTGGGIGGVIPTPTRGSVPSSSVPVQVNGAAREGFGAAIALAGLAAALI</sequence>
<dbReference type="RefSeq" id="XP_016638973.1">
    <property type="nucleotide sequence ID" value="XM_016791129.1"/>
</dbReference>
<keyword evidence="4" id="KW-1185">Reference proteome</keyword>
<evidence type="ECO:0000256" key="2">
    <source>
        <dbReference type="SAM" id="SignalP"/>
    </source>
</evidence>
<dbReference type="Proteomes" id="UP000028545">
    <property type="component" value="Unassembled WGS sequence"/>
</dbReference>
<evidence type="ECO:0000313" key="4">
    <source>
        <dbReference type="Proteomes" id="UP000028545"/>
    </source>
</evidence>
<comment type="caution">
    <text evidence="3">The sequence shown here is derived from an EMBL/GenBank/DDBJ whole genome shotgun (WGS) entry which is preliminary data.</text>
</comment>
<feature type="compositionally biased region" description="Low complexity" evidence="1">
    <location>
        <begin position="129"/>
        <end position="142"/>
    </location>
</feature>
<feature type="chain" id="PRO_5001774955" evidence="2">
    <location>
        <begin position="22"/>
        <end position="190"/>
    </location>
</feature>
<organism evidence="3 4">
    <name type="scientific">Pseudallescheria apiosperma</name>
    <name type="common">Scedosporium apiospermum</name>
    <dbReference type="NCBI Taxonomy" id="563466"/>
    <lineage>
        <taxon>Eukaryota</taxon>
        <taxon>Fungi</taxon>
        <taxon>Dikarya</taxon>
        <taxon>Ascomycota</taxon>
        <taxon>Pezizomycotina</taxon>
        <taxon>Sordariomycetes</taxon>
        <taxon>Hypocreomycetidae</taxon>
        <taxon>Microascales</taxon>
        <taxon>Microascaceae</taxon>
        <taxon>Scedosporium</taxon>
    </lineage>
</organism>
<dbReference type="OrthoDB" id="5409186at2759"/>
<name>A0A084FVR2_PSEDA</name>
<dbReference type="GeneID" id="27728903"/>
<accession>A0A084FVR2</accession>
<dbReference type="HOGENOM" id="CLU_1428763_0_0_1"/>
<reference evidence="3 4" key="1">
    <citation type="journal article" date="2014" name="Genome Announc.">
        <title>Draft genome sequence of the pathogenic fungus Scedosporium apiospermum.</title>
        <authorList>
            <person name="Vandeputte P."/>
            <person name="Ghamrawi S."/>
            <person name="Rechenmann M."/>
            <person name="Iltis A."/>
            <person name="Giraud S."/>
            <person name="Fleury M."/>
            <person name="Thornton C."/>
            <person name="Delhaes L."/>
            <person name="Meyer W."/>
            <person name="Papon N."/>
            <person name="Bouchara J.P."/>
        </authorList>
    </citation>
    <scope>NUCLEOTIDE SEQUENCE [LARGE SCALE GENOMIC DNA]</scope>
    <source>
        <strain evidence="3 4">IHEM 14462</strain>
    </source>
</reference>
<keyword evidence="2" id="KW-0732">Signal</keyword>
<feature type="compositionally biased region" description="Polar residues" evidence="1">
    <location>
        <begin position="119"/>
        <end position="128"/>
    </location>
</feature>
<feature type="region of interest" description="Disordered" evidence="1">
    <location>
        <begin position="111"/>
        <end position="162"/>
    </location>
</feature>
<dbReference type="AlphaFoldDB" id="A0A084FVR2"/>
<dbReference type="KEGG" id="sapo:SAPIO_CDS9831"/>
<proteinExistence type="predicted"/>
<feature type="signal peptide" evidence="2">
    <location>
        <begin position="1"/>
        <end position="21"/>
    </location>
</feature>
<dbReference type="VEuPathDB" id="FungiDB:SAPIO_CDS9831"/>
<dbReference type="EMBL" id="JOWA01000154">
    <property type="protein sequence ID" value="KEZ39174.1"/>
    <property type="molecule type" value="Genomic_DNA"/>
</dbReference>
<evidence type="ECO:0000256" key="1">
    <source>
        <dbReference type="SAM" id="MobiDB-lite"/>
    </source>
</evidence>
<gene>
    <name evidence="3" type="ORF">SAPIO_CDS9831</name>
</gene>
<protein>
    <submittedName>
        <fullName evidence="3">Uncharacterized protein</fullName>
    </submittedName>
</protein>
<evidence type="ECO:0000313" key="3">
    <source>
        <dbReference type="EMBL" id="KEZ39174.1"/>
    </source>
</evidence>